<evidence type="ECO:0000256" key="11">
    <source>
        <dbReference type="SAM" id="MobiDB-lite"/>
    </source>
</evidence>
<evidence type="ECO:0000256" key="1">
    <source>
        <dbReference type="ARBA" id="ARBA00004123"/>
    </source>
</evidence>
<feature type="compositionally biased region" description="Acidic residues" evidence="11">
    <location>
        <begin position="756"/>
        <end position="825"/>
    </location>
</feature>
<feature type="region of interest" description="Disordered" evidence="11">
    <location>
        <begin position="893"/>
        <end position="936"/>
    </location>
</feature>
<dbReference type="Proteomes" id="UP001075354">
    <property type="component" value="Chromosome 13"/>
</dbReference>
<evidence type="ECO:0000256" key="5">
    <source>
        <dbReference type="ARBA" id="ARBA00023159"/>
    </source>
</evidence>
<keyword evidence="14" id="KW-1185">Reference proteome</keyword>
<evidence type="ECO:0000256" key="9">
    <source>
        <dbReference type="ARBA" id="ARBA00058879"/>
    </source>
</evidence>
<evidence type="ECO:0000256" key="8">
    <source>
        <dbReference type="ARBA" id="ARBA00031941"/>
    </source>
</evidence>
<dbReference type="PANTHER" id="PTHR12048">
    <property type="entry name" value="CCAAT-BINDING FACTOR-RELATED"/>
    <property type="match status" value="1"/>
</dbReference>
<feature type="compositionally biased region" description="Basic and acidic residues" evidence="11">
    <location>
        <begin position="1"/>
        <end position="13"/>
    </location>
</feature>
<feature type="compositionally biased region" description="Basic residues" evidence="11">
    <location>
        <begin position="926"/>
        <end position="936"/>
    </location>
</feature>
<feature type="compositionally biased region" description="Basic and acidic residues" evidence="11">
    <location>
        <begin position="532"/>
        <end position="541"/>
    </location>
</feature>
<dbReference type="GO" id="GO:0005634">
    <property type="term" value="C:nucleus"/>
    <property type="evidence" value="ECO:0007669"/>
    <property type="project" value="UniProtKB-SubCell"/>
</dbReference>
<keyword evidence="5" id="KW-0010">Activator</keyword>
<proteinExistence type="inferred from homology"/>
<protein>
    <recommendedName>
        <fullName evidence="10">CCAAT/enhancer-binding protein zeta</fullName>
    </recommendedName>
    <alternativeName>
        <fullName evidence="8">CCAAT-box-binding transcription factor</fullName>
    </alternativeName>
</protein>
<dbReference type="InterPro" id="IPR040155">
    <property type="entry name" value="CEBPZ/Mak21-like"/>
</dbReference>
<organism evidence="13 14">
    <name type="scientific">Megalurothrips usitatus</name>
    <name type="common">bean blossom thrips</name>
    <dbReference type="NCBI Taxonomy" id="439358"/>
    <lineage>
        <taxon>Eukaryota</taxon>
        <taxon>Metazoa</taxon>
        <taxon>Ecdysozoa</taxon>
        <taxon>Arthropoda</taxon>
        <taxon>Hexapoda</taxon>
        <taxon>Insecta</taxon>
        <taxon>Pterygota</taxon>
        <taxon>Neoptera</taxon>
        <taxon>Paraneoptera</taxon>
        <taxon>Thysanoptera</taxon>
        <taxon>Terebrantia</taxon>
        <taxon>Thripoidea</taxon>
        <taxon>Thripidae</taxon>
        <taxon>Megalurothrips</taxon>
    </lineage>
</organism>
<evidence type="ECO:0000313" key="14">
    <source>
        <dbReference type="Proteomes" id="UP001075354"/>
    </source>
</evidence>
<keyword evidence="4" id="KW-0805">Transcription regulation</keyword>
<comment type="subcellular location">
    <subcellularLocation>
        <location evidence="1">Nucleus</location>
    </subcellularLocation>
</comment>
<dbReference type="SUPFAM" id="SSF48371">
    <property type="entry name" value="ARM repeat"/>
    <property type="match status" value="1"/>
</dbReference>
<comment type="caution">
    <text evidence="13">The sequence shown here is derived from an EMBL/GenBank/DDBJ whole genome shotgun (WGS) entry which is preliminary data.</text>
</comment>
<keyword evidence="3" id="KW-0597">Phosphoprotein</keyword>
<dbReference type="EMBL" id="JAPTSV010000013">
    <property type="protein sequence ID" value="KAJ1521426.1"/>
    <property type="molecule type" value="Genomic_DNA"/>
</dbReference>
<comment type="similarity">
    <text evidence="2">Belongs to the CBF/MAK21 family.</text>
</comment>
<dbReference type="PANTHER" id="PTHR12048:SF0">
    <property type="entry name" value="CCAAT_ENHANCER-BINDING PROTEIN ZETA"/>
    <property type="match status" value="1"/>
</dbReference>
<keyword evidence="7" id="KW-0539">Nucleus</keyword>
<evidence type="ECO:0000256" key="2">
    <source>
        <dbReference type="ARBA" id="ARBA00007797"/>
    </source>
</evidence>
<reference evidence="13" key="1">
    <citation type="submission" date="2022-12" db="EMBL/GenBank/DDBJ databases">
        <title>Chromosome-level genome assembly of the bean flower thrips Megalurothrips usitatus.</title>
        <authorList>
            <person name="Ma L."/>
            <person name="Liu Q."/>
            <person name="Li H."/>
            <person name="Cai W."/>
        </authorList>
    </citation>
    <scope>NUCLEOTIDE SEQUENCE</scope>
    <source>
        <strain evidence="13">Cailab_2022a</strain>
    </source>
</reference>
<feature type="region of interest" description="Disordered" evidence="11">
    <location>
        <begin position="738"/>
        <end position="842"/>
    </location>
</feature>
<evidence type="ECO:0000313" key="13">
    <source>
        <dbReference type="EMBL" id="KAJ1521426.1"/>
    </source>
</evidence>
<feature type="region of interest" description="Disordered" evidence="11">
    <location>
        <begin position="1"/>
        <end position="31"/>
    </location>
</feature>
<evidence type="ECO:0000256" key="10">
    <source>
        <dbReference type="ARBA" id="ARBA00073389"/>
    </source>
</evidence>
<evidence type="ECO:0000256" key="3">
    <source>
        <dbReference type="ARBA" id="ARBA00022553"/>
    </source>
</evidence>
<feature type="domain" description="CCAAT-binding factor" evidence="12">
    <location>
        <begin position="390"/>
        <end position="596"/>
    </location>
</feature>
<dbReference type="FunFam" id="1.25.10.10:FF:000805">
    <property type="entry name" value="Similar to transcription factor CBF/MAK21"/>
    <property type="match status" value="1"/>
</dbReference>
<feature type="compositionally biased region" description="Acidic residues" evidence="11">
    <location>
        <begin position="517"/>
        <end position="527"/>
    </location>
</feature>
<name>A0AAV7X715_9NEOP</name>
<dbReference type="InterPro" id="IPR005612">
    <property type="entry name" value="CCAAT-binding_factor"/>
</dbReference>
<gene>
    <name evidence="13" type="ORF">ONE63_003098</name>
</gene>
<sequence length="936" mass="106088">MGKKTYFDNDYKPDNSQYEQEPTKTKGPQPVTLGDLYKPNKLGNVDATQTEVWYNAIPPDPKEFPSCSNEIINQLKEEAKTMLDSETNGYNIRTNKNSEKKWMRSVMSKGTGRDKVAAFTLMVQDNPLYNLSALRSIINLIRPGKKESILAIDTLVELFTTDLLPPNQKLRWFSQRPLSMLDELSSGNPAGRRRRLVHWYFEDLLKTMYNEFLQSLKSLAGEAVDANKEKAIKAMAFLLESHPEQEAVLLTYLINKLGDPSKQVAAKALTGLTQVLRKHPNMKGVIVNEIEKLLFRPNIGAKARYYSMCFLSQLTYNRSDTQLAAGVIKIYFSFFKACVKKGDADSKMLSILLNGVNRAYPYAKQAMDSLNEQVDTLYKLVHIAPLHIGLQALVLLFQVADHKSNVSDRFYQVLYRKLLDPALGVTSHAPMFLNLTYQALKKDENIPRLRVFIKRLLQICCYFPVPMTCATLYMVSQVQNRRLELAAHSFETCVDKQVDGDVSNPGSGIEAFLEDDSEDEHYEDVDESVPTKSKDEKTSDDVKPSWVHVPVEKKVKRKDGFDPMERNPLYARGEFCIHAELLYLSKHFHPTIALFASNILENQLINYTGDPLKDFTLIRFVERFSFKNPKKQSEMKSSSLFAKRQMYAVSGVKSKPISAYAHQPEKKIPVDEMYLFKYLQQRRMLAEEQKKSKEEEDEDVESVASDEFEDMIGDLMAKRGFKTDYDDDDIDEDIDFADEYSKNMTAKKSQKKKVVEEEDDDDDDMGGSDGEDDDLSGGDDLDEDDKDGEDLDGDEDIDFDDLDDLGDDAEDLDFGSESEDEDEDSGPAKGKKKKKSKAYDDSDLYANAEEFSELLDAASSARDGTLGALSNTDNASLKQLNWESDRDRWAKGYKGKGKNFKNSNFKKGPKFGGGKKPGKPLGVKKPSFKAKGKKRF</sequence>
<comment type="function">
    <text evidence="9">Stimulates transcription from the HSP70 promoter.</text>
</comment>
<dbReference type="InterPro" id="IPR016024">
    <property type="entry name" value="ARM-type_fold"/>
</dbReference>
<evidence type="ECO:0000256" key="6">
    <source>
        <dbReference type="ARBA" id="ARBA00023163"/>
    </source>
</evidence>
<feature type="region of interest" description="Disordered" evidence="11">
    <location>
        <begin position="517"/>
        <end position="541"/>
    </location>
</feature>
<accession>A0AAV7X715</accession>
<dbReference type="AlphaFoldDB" id="A0AAV7X715"/>
<evidence type="ECO:0000256" key="7">
    <source>
        <dbReference type="ARBA" id="ARBA00023242"/>
    </source>
</evidence>
<evidence type="ECO:0000259" key="12">
    <source>
        <dbReference type="Pfam" id="PF03914"/>
    </source>
</evidence>
<keyword evidence="6" id="KW-0804">Transcription</keyword>
<evidence type="ECO:0000256" key="4">
    <source>
        <dbReference type="ARBA" id="ARBA00023015"/>
    </source>
</evidence>
<dbReference type="Pfam" id="PF03914">
    <property type="entry name" value="CBF"/>
    <property type="match status" value="1"/>
</dbReference>